<gene>
    <name evidence="3" type="ORF">DW007_11800</name>
    <name evidence="2" type="ORF">DW811_09420</name>
</gene>
<accession>A0A414DAW3</accession>
<evidence type="ECO:0000313" key="5">
    <source>
        <dbReference type="Proteomes" id="UP000285201"/>
    </source>
</evidence>
<evidence type="ECO:0000256" key="1">
    <source>
        <dbReference type="SAM" id="Phobius"/>
    </source>
</evidence>
<sequence>MTGIRLNRIALISEALNLLFILLSKAIVEAIFSGVTSALNTLLIIIVVLLFLVGSAFLITYLVQKKWDVRFL</sequence>
<name>A0A414DAW3_9FIRM</name>
<feature type="transmembrane region" description="Helical" evidence="1">
    <location>
        <begin position="41"/>
        <end position="63"/>
    </location>
</feature>
<protein>
    <submittedName>
        <fullName evidence="2">Uncharacterized protein</fullName>
    </submittedName>
</protein>
<dbReference type="EMBL" id="QSIS01000012">
    <property type="protein sequence ID" value="RHD07679.1"/>
    <property type="molecule type" value="Genomic_DNA"/>
</dbReference>
<feature type="transmembrane region" description="Helical" evidence="1">
    <location>
        <begin position="15"/>
        <end position="35"/>
    </location>
</feature>
<dbReference type="RefSeq" id="WP_118009722.1">
    <property type="nucleotide sequence ID" value="NZ_QRKY01000011.1"/>
</dbReference>
<comment type="caution">
    <text evidence="2">The sequence shown here is derived from an EMBL/GenBank/DDBJ whole genome shotgun (WGS) entry which is preliminary data.</text>
</comment>
<evidence type="ECO:0000313" key="4">
    <source>
        <dbReference type="Proteomes" id="UP000284794"/>
    </source>
</evidence>
<proteinExistence type="predicted"/>
<reference evidence="4 5" key="1">
    <citation type="submission" date="2018-08" db="EMBL/GenBank/DDBJ databases">
        <title>A genome reference for cultivated species of the human gut microbiota.</title>
        <authorList>
            <person name="Zou Y."/>
            <person name="Xue W."/>
            <person name="Luo G."/>
        </authorList>
    </citation>
    <scope>NUCLEOTIDE SEQUENCE [LARGE SCALE GENOMIC DNA]</scope>
    <source>
        <strain evidence="3 5">AF36-7BH</strain>
        <strain evidence="2 4">AM32-2AC</strain>
    </source>
</reference>
<keyword evidence="1" id="KW-0812">Transmembrane</keyword>
<evidence type="ECO:0000313" key="3">
    <source>
        <dbReference type="EMBL" id="RHL66355.1"/>
    </source>
</evidence>
<dbReference type="EMBL" id="QROY01000011">
    <property type="protein sequence ID" value="RHL66355.1"/>
    <property type="molecule type" value="Genomic_DNA"/>
</dbReference>
<dbReference type="Proteomes" id="UP000285201">
    <property type="component" value="Unassembled WGS sequence"/>
</dbReference>
<organism evidence="2 4">
    <name type="scientific">Lachnospira eligens</name>
    <dbReference type="NCBI Taxonomy" id="39485"/>
    <lineage>
        <taxon>Bacteria</taxon>
        <taxon>Bacillati</taxon>
        <taxon>Bacillota</taxon>
        <taxon>Clostridia</taxon>
        <taxon>Lachnospirales</taxon>
        <taxon>Lachnospiraceae</taxon>
        <taxon>Lachnospira</taxon>
    </lineage>
</organism>
<dbReference type="Proteomes" id="UP000284794">
    <property type="component" value="Unassembled WGS sequence"/>
</dbReference>
<keyword evidence="1" id="KW-1133">Transmembrane helix</keyword>
<dbReference type="AlphaFoldDB" id="A0A414DAW3"/>
<evidence type="ECO:0000313" key="2">
    <source>
        <dbReference type="EMBL" id="RHD07679.1"/>
    </source>
</evidence>
<keyword evidence="1" id="KW-0472">Membrane</keyword>